<feature type="region of interest" description="Disordered" evidence="3">
    <location>
        <begin position="262"/>
        <end position="304"/>
    </location>
</feature>
<reference evidence="6 7" key="1">
    <citation type="submission" date="2019-04" db="EMBL/GenBank/DDBJ databases">
        <title>Draft genome sequences for three unisolated Alnus-infective Frankia Sp+ strains, AgTrS, AiOr and AvVan, the first sequenced Frankia strains able to sporulate in-planta.</title>
        <authorList>
            <person name="Bethencourt L."/>
            <person name="Vautrin F."/>
            <person name="Taib N."/>
            <person name="Dubost A."/>
            <person name="Castro-Garcia L."/>
            <person name="Imbaud O."/>
            <person name="Abrouk D."/>
            <person name="Fournier P."/>
            <person name="Briolay J."/>
            <person name="Nguyen A."/>
            <person name="Normand P."/>
            <person name="Fernandez M.P."/>
            <person name="Brochier-Armanet C."/>
            <person name="Herrera-Belaroussi A."/>
        </authorList>
    </citation>
    <scope>NUCLEOTIDE SEQUENCE [LARGE SCALE GENOMIC DNA]</scope>
    <source>
        <strain evidence="6 7">AvVan</strain>
    </source>
</reference>
<dbReference type="InterPro" id="IPR013320">
    <property type="entry name" value="ConA-like_dom_sf"/>
</dbReference>
<dbReference type="Pfam" id="PF01670">
    <property type="entry name" value="Glyco_hydro_12"/>
    <property type="match status" value="1"/>
</dbReference>
<dbReference type="Proteomes" id="UP000305282">
    <property type="component" value="Unassembled WGS sequence"/>
</dbReference>
<dbReference type="RefSeq" id="WP_136449368.1">
    <property type="nucleotide sequence ID" value="NZ_SSXH01000717.1"/>
</dbReference>
<comment type="caution">
    <text evidence="6">The sequence shown here is derived from an EMBL/GenBank/DDBJ whole genome shotgun (WGS) entry which is preliminary data.</text>
</comment>
<name>A0A4S5CNP4_9ACTN</name>
<evidence type="ECO:0000256" key="2">
    <source>
        <dbReference type="RuleBase" id="RU361163"/>
    </source>
</evidence>
<dbReference type="InterPro" id="IPR013319">
    <property type="entry name" value="GH11/12"/>
</dbReference>
<keyword evidence="2" id="KW-0119">Carbohydrate metabolism</keyword>
<evidence type="ECO:0000313" key="7">
    <source>
        <dbReference type="Proteomes" id="UP000305282"/>
    </source>
</evidence>
<gene>
    <name evidence="6" type="ORF">E7Y31_20040</name>
</gene>
<dbReference type="PROSITE" id="PS51173">
    <property type="entry name" value="CBM2"/>
    <property type="match status" value="1"/>
</dbReference>
<evidence type="ECO:0000256" key="4">
    <source>
        <dbReference type="SAM" id="SignalP"/>
    </source>
</evidence>
<dbReference type="GO" id="GO:0030247">
    <property type="term" value="F:polysaccharide binding"/>
    <property type="evidence" value="ECO:0007669"/>
    <property type="project" value="UniProtKB-UniRule"/>
</dbReference>
<dbReference type="GO" id="GO:0008810">
    <property type="term" value="F:cellulase activity"/>
    <property type="evidence" value="ECO:0007669"/>
    <property type="project" value="InterPro"/>
</dbReference>
<dbReference type="SMART" id="SM00637">
    <property type="entry name" value="CBD_II"/>
    <property type="match status" value="1"/>
</dbReference>
<evidence type="ECO:0000256" key="1">
    <source>
        <dbReference type="ARBA" id="ARBA00005519"/>
    </source>
</evidence>
<feature type="chain" id="PRO_5038429520" evidence="4">
    <location>
        <begin position="30"/>
        <end position="408"/>
    </location>
</feature>
<dbReference type="OrthoDB" id="2557744at2"/>
<keyword evidence="7" id="KW-1185">Reference proteome</keyword>
<keyword evidence="2" id="KW-0326">Glycosidase</keyword>
<dbReference type="SUPFAM" id="SSF49899">
    <property type="entry name" value="Concanavalin A-like lectins/glucanases"/>
    <property type="match status" value="1"/>
</dbReference>
<dbReference type="Gene3D" id="2.60.120.180">
    <property type="match status" value="1"/>
</dbReference>
<accession>A0A4S5CNP4</accession>
<dbReference type="SUPFAM" id="SSF49384">
    <property type="entry name" value="Carbohydrate-binding domain"/>
    <property type="match status" value="1"/>
</dbReference>
<keyword evidence="2" id="KW-0624">Polysaccharide degradation</keyword>
<feature type="domain" description="CBM2" evidence="5">
    <location>
        <begin position="299"/>
        <end position="408"/>
    </location>
</feature>
<protein>
    <submittedName>
        <fullName evidence="6">Glycosyl hydrolase family 5</fullName>
    </submittedName>
</protein>
<dbReference type="PANTHER" id="PTHR34002">
    <property type="entry name" value="BLR1656 PROTEIN"/>
    <property type="match status" value="1"/>
</dbReference>
<keyword evidence="4" id="KW-0732">Signal</keyword>
<organism evidence="6 7">
    <name type="scientific">Candidatus Frankia alpina</name>
    <dbReference type="NCBI Taxonomy" id="2699483"/>
    <lineage>
        <taxon>Bacteria</taxon>
        <taxon>Bacillati</taxon>
        <taxon>Actinomycetota</taxon>
        <taxon>Actinomycetes</taxon>
        <taxon>Frankiales</taxon>
        <taxon>Frankiaceae</taxon>
        <taxon>Frankia</taxon>
    </lineage>
</organism>
<dbReference type="Gene3D" id="2.60.40.290">
    <property type="match status" value="1"/>
</dbReference>
<sequence>MEPMNSMFRRGRSLRALLIAFALACAGVAAVVTGAASPSRADTSICAQYGRAVAGSYVVQNNAYNEPGTQCVNVSSNGFSITESDGSVATSGAPKSYPSIYNGCHYGHCSPGTALPKRISSISSAPTRISNTYVGNATYNAAYDIWLDPTAKTTGVNQTEIMIWLNHVGSVQPVGSQTGTAGINGTTWAVWTGNNDSRNVISFVAPSAMSSVSLDVKDFINKTISHGLATTSWYLTSIQAGFEPWAGGAGLAVNSFSATINGSGSSTTGGSTTGGSTTGGTTNGGTTTGGSGTGGTTGGTGSGSGCKVTYTPQTWPGGFTANVTITNTGSSTINGWKLAFALPSGQSITSAWNATVSPASGSVTAANAAYNGSIPAGGNTSFGFQGTYSGSNYTSPNSFSLNGTACAR</sequence>
<dbReference type="InterPro" id="IPR002594">
    <property type="entry name" value="GH12"/>
</dbReference>
<dbReference type="InterPro" id="IPR008965">
    <property type="entry name" value="CBM2/CBM3_carb-bd_dom_sf"/>
</dbReference>
<dbReference type="EMBL" id="SSXH01000717">
    <property type="protein sequence ID" value="THJ45148.1"/>
    <property type="molecule type" value="Genomic_DNA"/>
</dbReference>
<proteinExistence type="inferred from homology"/>
<feature type="signal peptide" evidence="4">
    <location>
        <begin position="1"/>
        <end position="29"/>
    </location>
</feature>
<dbReference type="GO" id="GO:0000272">
    <property type="term" value="P:polysaccharide catabolic process"/>
    <property type="evidence" value="ECO:0007669"/>
    <property type="project" value="UniProtKB-KW"/>
</dbReference>
<dbReference type="InterPro" id="IPR001919">
    <property type="entry name" value="CBD2"/>
</dbReference>
<dbReference type="Pfam" id="PF00553">
    <property type="entry name" value="CBM_2"/>
    <property type="match status" value="1"/>
</dbReference>
<keyword evidence="2 6" id="KW-0378">Hydrolase</keyword>
<dbReference type="PANTHER" id="PTHR34002:SF9">
    <property type="entry name" value="XYLOGLUCAN-SPECIFIC ENDO-BETA-1,4-GLUCANASE A"/>
    <property type="match status" value="1"/>
</dbReference>
<comment type="similarity">
    <text evidence="1 2">Belongs to the glycosyl hydrolase 12 (cellulase H) family.</text>
</comment>
<feature type="compositionally biased region" description="Gly residues" evidence="3">
    <location>
        <begin position="271"/>
        <end position="304"/>
    </location>
</feature>
<evidence type="ECO:0000313" key="6">
    <source>
        <dbReference type="EMBL" id="THJ45148.1"/>
    </source>
</evidence>
<dbReference type="AlphaFoldDB" id="A0A4S5CNP4"/>
<evidence type="ECO:0000259" key="5">
    <source>
        <dbReference type="PROSITE" id="PS51173"/>
    </source>
</evidence>
<dbReference type="InterPro" id="IPR012291">
    <property type="entry name" value="CBM2_carb-bd_dom_sf"/>
</dbReference>
<evidence type="ECO:0000256" key="3">
    <source>
        <dbReference type="SAM" id="MobiDB-lite"/>
    </source>
</evidence>